<accession>A0A0V1MVM7</accession>
<proteinExistence type="predicted"/>
<name>A0A0V1MVM7_9BILA</name>
<dbReference type="AlphaFoldDB" id="A0A0V1MVM7"/>
<reference evidence="1 2" key="1">
    <citation type="submission" date="2015-01" db="EMBL/GenBank/DDBJ databases">
        <title>Evolution of Trichinella species and genotypes.</title>
        <authorList>
            <person name="Korhonen P.K."/>
            <person name="Edoardo P."/>
            <person name="Giuseppe L.R."/>
            <person name="Gasser R.B."/>
        </authorList>
    </citation>
    <scope>NUCLEOTIDE SEQUENCE [LARGE SCALE GENOMIC DNA]</scope>
    <source>
        <strain evidence="1">ISS1980</strain>
    </source>
</reference>
<evidence type="ECO:0000313" key="1">
    <source>
        <dbReference type="EMBL" id="KRZ75832.1"/>
    </source>
</evidence>
<keyword evidence="2" id="KW-1185">Reference proteome</keyword>
<protein>
    <submittedName>
        <fullName evidence="1">Uncharacterized protein</fullName>
    </submittedName>
</protein>
<organism evidence="1 2">
    <name type="scientific">Trichinella papuae</name>
    <dbReference type="NCBI Taxonomy" id="268474"/>
    <lineage>
        <taxon>Eukaryota</taxon>
        <taxon>Metazoa</taxon>
        <taxon>Ecdysozoa</taxon>
        <taxon>Nematoda</taxon>
        <taxon>Enoplea</taxon>
        <taxon>Dorylaimia</taxon>
        <taxon>Trichinellida</taxon>
        <taxon>Trichinellidae</taxon>
        <taxon>Trichinella</taxon>
    </lineage>
</organism>
<sequence length="92" mass="10508">MIVCVANAIFVVCCHQNKIGNYFPICNLQVRGGFRIIGWSEKQLPLRTNGYKPRIAFNPLLQTIILFSVGDWCTKYPFNNPGLQLKFCTLQI</sequence>
<comment type="caution">
    <text evidence="1">The sequence shown here is derived from an EMBL/GenBank/DDBJ whole genome shotgun (WGS) entry which is preliminary data.</text>
</comment>
<evidence type="ECO:0000313" key="2">
    <source>
        <dbReference type="Proteomes" id="UP000054843"/>
    </source>
</evidence>
<dbReference type="EMBL" id="JYDO01000034">
    <property type="protein sequence ID" value="KRZ75832.1"/>
    <property type="molecule type" value="Genomic_DNA"/>
</dbReference>
<dbReference type="Proteomes" id="UP000054843">
    <property type="component" value="Unassembled WGS sequence"/>
</dbReference>
<gene>
    <name evidence="1" type="ORF">T10_1532</name>
</gene>